<proteinExistence type="predicted"/>
<accession>A0AAD6VV88</accession>
<name>A0AAD6VV88_9AGAR</name>
<protein>
    <submittedName>
        <fullName evidence="1">Uncharacterized protein</fullName>
    </submittedName>
</protein>
<reference evidence="1" key="1">
    <citation type="submission" date="2023-03" db="EMBL/GenBank/DDBJ databases">
        <title>Massive genome expansion in bonnet fungi (Mycena s.s.) driven by repeated elements and novel gene families across ecological guilds.</title>
        <authorList>
            <consortium name="Lawrence Berkeley National Laboratory"/>
            <person name="Harder C.B."/>
            <person name="Miyauchi S."/>
            <person name="Viragh M."/>
            <person name="Kuo A."/>
            <person name="Thoen E."/>
            <person name="Andreopoulos B."/>
            <person name="Lu D."/>
            <person name="Skrede I."/>
            <person name="Drula E."/>
            <person name="Henrissat B."/>
            <person name="Morin E."/>
            <person name="Kohler A."/>
            <person name="Barry K."/>
            <person name="LaButti K."/>
            <person name="Morin E."/>
            <person name="Salamov A."/>
            <person name="Lipzen A."/>
            <person name="Mereny Z."/>
            <person name="Hegedus B."/>
            <person name="Baldrian P."/>
            <person name="Stursova M."/>
            <person name="Weitz H."/>
            <person name="Taylor A."/>
            <person name="Grigoriev I.V."/>
            <person name="Nagy L.G."/>
            <person name="Martin F."/>
            <person name="Kauserud H."/>
        </authorList>
    </citation>
    <scope>NUCLEOTIDE SEQUENCE</scope>
    <source>
        <strain evidence="1">9144</strain>
    </source>
</reference>
<organism evidence="1 2">
    <name type="scientific">Mycena pura</name>
    <dbReference type="NCBI Taxonomy" id="153505"/>
    <lineage>
        <taxon>Eukaryota</taxon>
        <taxon>Fungi</taxon>
        <taxon>Dikarya</taxon>
        <taxon>Basidiomycota</taxon>
        <taxon>Agaricomycotina</taxon>
        <taxon>Agaricomycetes</taxon>
        <taxon>Agaricomycetidae</taxon>
        <taxon>Agaricales</taxon>
        <taxon>Marasmiineae</taxon>
        <taxon>Mycenaceae</taxon>
        <taxon>Mycena</taxon>
    </lineage>
</organism>
<dbReference type="Proteomes" id="UP001219525">
    <property type="component" value="Unassembled WGS sequence"/>
</dbReference>
<dbReference type="AlphaFoldDB" id="A0AAD6VV88"/>
<gene>
    <name evidence="1" type="ORF">GGX14DRAFT_559559</name>
</gene>
<dbReference type="SUPFAM" id="SSF52047">
    <property type="entry name" value="RNI-like"/>
    <property type="match status" value="1"/>
</dbReference>
<sequence length="389" mass="41794">MTTVKVHWTVQEAVPTLSWPATPGQIAEARSGPGRLAFPWISILSIEVLTRILEMVRDGEMDSYSALRVLPTSTPHGELLFSTTGALDGVVEAIRMGGESDIRFRLDVDSRSLPPARQAILVSGVLQHMQGRIARVVVLTQPASALMPLLSQAMGPAGRLREFSVSSLAPISHGPLHLSGLPELDTLRLGNVALDITGSFRLTALETLVLFGAVRLTANELIEILSSTARTLTRLSLRRVQASGEVLVRDTPIPMARLAYLDLESSTTSIFHVLGTLSTPTLQNLTVHLPSSQELLACSFSPTFKALAGMVGTAVIRSSVFREHQTHWVHHLGDLFVSASTFDLSRASPVFGEGPGRVRVARALGEGRPAFVPGEAVDIAEAWSDITIG</sequence>
<keyword evidence="2" id="KW-1185">Reference proteome</keyword>
<comment type="caution">
    <text evidence="1">The sequence shown here is derived from an EMBL/GenBank/DDBJ whole genome shotgun (WGS) entry which is preliminary data.</text>
</comment>
<dbReference type="EMBL" id="JARJCW010000009">
    <property type="protein sequence ID" value="KAJ7220773.1"/>
    <property type="molecule type" value="Genomic_DNA"/>
</dbReference>
<evidence type="ECO:0000313" key="1">
    <source>
        <dbReference type="EMBL" id="KAJ7220773.1"/>
    </source>
</evidence>
<evidence type="ECO:0000313" key="2">
    <source>
        <dbReference type="Proteomes" id="UP001219525"/>
    </source>
</evidence>